<evidence type="ECO:0000313" key="2">
    <source>
        <dbReference type="EMBL" id="OGK39657.1"/>
    </source>
</evidence>
<keyword evidence="1" id="KW-0472">Membrane</keyword>
<gene>
    <name evidence="2" type="ORF">A3A74_07780</name>
</gene>
<keyword evidence="1" id="KW-0812">Transmembrane</keyword>
<proteinExistence type="predicted"/>
<dbReference type="Pfam" id="PF07963">
    <property type="entry name" value="N_methyl"/>
    <property type="match status" value="1"/>
</dbReference>
<dbReference type="Proteomes" id="UP000179270">
    <property type="component" value="Unassembled WGS sequence"/>
</dbReference>
<dbReference type="EMBL" id="MGAF01000046">
    <property type="protein sequence ID" value="OGK39657.1"/>
    <property type="molecule type" value="Genomic_DNA"/>
</dbReference>
<feature type="transmembrane region" description="Helical" evidence="1">
    <location>
        <begin position="14"/>
        <end position="36"/>
    </location>
</feature>
<protein>
    <recommendedName>
        <fullName evidence="4">Type II secretion system protein GspI C-terminal domain-containing protein</fullName>
    </recommendedName>
</protein>
<reference evidence="2 3" key="1">
    <citation type="journal article" date="2016" name="Nat. Commun.">
        <title>Thousands of microbial genomes shed light on interconnected biogeochemical processes in an aquifer system.</title>
        <authorList>
            <person name="Anantharaman K."/>
            <person name="Brown C.T."/>
            <person name="Hug L.A."/>
            <person name="Sharon I."/>
            <person name="Castelle C.J."/>
            <person name="Probst A.J."/>
            <person name="Thomas B.C."/>
            <person name="Singh A."/>
            <person name="Wilkins M.J."/>
            <person name="Karaoz U."/>
            <person name="Brodie E.L."/>
            <person name="Williams K.H."/>
            <person name="Hubbard S.S."/>
            <person name="Banfield J.F."/>
        </authorList>
    </citation>
    <scope>NUCLEOTIDE SEQUENCE [LARGE SCALE GENOMIC DNA]</scope>
</reference>
<dbReference type="InterPro" id="IPR045584">
    <property type="entry name" value="Pilin-like"/>
</dbReference>
<dbReference type="STRING" id="1802055.A3A74_07780"/>
<accession>A0A1F7I8G8</accession>
<keyword evidence="1" id="KW-1133">Transmembrane helix</keyword>
<dbReference type="SUPFAM" id="SSF54523">
    <property type="entry name" value="Pili subunits"/>
    <property type="match status" value="1"/>
</dbReference>
<name>A0A1F7I8G8_9BACT</name>
<comment type="caution">
    <text evidence="2">The sequence shown here is derived from an EMBL/GenBank/DDBJ whole genome shotgun (WGS) entry which is preliminary data.</text>
</comment>
<evidence type="ECO:0000256" key="1">
    <source>
        <dbReference type="SAM" id="Phobius"/>
    </source>
</evidence>
<dbReference type="AlphaFoldDB" id="A0A1F7I8G8"/>
<evidence type="ECO:0008006" key="4">
    <source>
        <dbReference type="Google" id="ProtNLM"/>
    </source>
</evidence>
<dbReference type="InterPro" id="IPR012902">
    <property type="entry name" value="N_methyl_site"/>
</dbReference>
<organism evidence="2 3">
    <name type="scientific">Candidatus Roizmanbacteria bacterium RIFCSPLOWO2_01_FULL_35_13</name>
    <dbReference type="NCBI Taxonomy" id="1802055"/>
    <lineage>
        <taxon>Bacteria</taxon>
        <taxon>Candidatus Roizmaniibacteriota</taxon>
    </lineage>
</organism>
<dbReference type="Gene3D" id="3.30.700.10">
    <property type="entry name" value="Glycoprotein, Type 4 Pilin"/>
    <property type="match status" value="1"/>
</dbReference>
<sequence length="165" mass="18392">MLLNQKDSFSLVELLVFVAILGIFFIMATSVVTVSLKNMKFNEHKIKATHYAGQLEEWLRNRKELDWGGSPCYGCSGAATFTQFVSQDGSPTVYCFNDGVISNWSESGNCGNYDLDSFFKREVIFNSTVNSGYISQVEANITVSWLELGQPKSVITNTVFSVPEQ</sequence>
<evidence type="ECO:0000313" key="3">
    <source>
        <dbReference type="Proteomes" id="UP000179270"/>
    </source>
</evidence>